<dbReference type="EMBL" id="BAAAZP010000092">
    <property type="protein sequence ID" value="GAA3680282.1"/>
    <property type="molecule type" value="Genomic_DNA"/>
</dbReference>
<evidence type="ECO:0000313" key="4">
    <source>
        <dbReference type="Proteomes" id="UP001500902"/>
    </source>
</evidence>
<dbReference type="InterPro" id="IPR011032">
    <property type="entry name" value="GroES-like_sf"/>
</dbReference>
<feature type="domain" description="Enoyl reductase (ER)" evidence="2">
    <location>
        <begin position="12"/>
        <end position="328"/>
    </location>
</feature>
<dbReference type="SMART" id="SM00829">
    <property type="entry name" value="PKS_ER"/>
    <property type="match status" value="1"/>
</dbReference>
<accession>A0ABP7C8F2</accession>
<dbReference type="Gene3D" id="3.40.50.720">
    <property type="entry name" value="NAD(P)-binding Rossmann-like Domain"/>
    <property type="match status" value="1"/>
</dbReference>
<reference evidence="4" key="1">
    <citation type="journal article" date="2019" name="Int. J. Syst. Evol. Microbiol.">
        <title>The Global Catalogue of Microorganisms (GCM) 10K type strain sequencing project: providing services to taxonomists for standard genome sequencing and annotation.</title>
        <authorList>
            <consortium name="The Broad Institute Genomics Platform"/>
            <consortium name="The Broad Institute Genome Sequencing Center for Infectious Disease"/>
            <person name="Wu L."/>
            <person name="Ma J."/>
        </authorList>
    </citation>
    <scope>NUCLEOTIDE SEQUENCE [LARGE SCALE GENOMIC DNA]</scope>
    <source>
        <strain evidence="4">JCM 16904</strain>
    </source>
</reference>
<dbReference type="InterPro" id="IPR020843">
    <property type="entry name" value="ER"/>
</dbReference>
<dbReference type="CDD" id="cd08268">
    <property type="entry name" value="MDR2"/>
    <property type="match status" value="1"/>
</dbReference>
<keyword evidence="1" id="KW-0521">NADP</keyword>
<dbReference type="Gene3D" id="3.90.180.10">
    <property type="entry name" value="Medium-chain alcohol dehydrogenases, catalytic domain"/>
    <property type="match status" value="1"/>
</dbReference>
<dbReference type="Pfam" id="PF13602">
    <property type="entry name" value="ADH_zinc_N_2"/>
    <property type="match status" value="1"/>
</dbReference>
<dbReference type="RefSeq" id="WP_344882840.1">
    <property type="nucleotide sequence ID" value="NZ_BAAAZP010000092.1"/>
</dbReference>
<proteinExistence type="predicted"/>
<dbReference type="PANTHER" id="PTHR44154:SF1">
    <property type="entry name" value="QUINONE OXIDOREDUCTASE"/>
    <property type="match status" value="1"/>
</dbReference>
<evidence type="ECO:0000256" key="1">
    <source>
        <dbReference type="ARBA" id="ARBA00022857"/>
    </source>
</evidence>
<dbReference type="PANTHER" id="PTHR44154">
    <property type="entry name" value="QUINONE OXIDOREDUCTASE"/>
    <property type="match status" value="1"/>
</dbReference>
<dbReference type="InterPro" id="IPR036291">
    <property type="entry name" value="NAD(P)-bd_dom_sf"/>
</dbReference>
<protein>
    <submittedName>
        <fullName evidence="3">Zinc-dependent alcohol dehydrogenase family protein</fullName>
    </submittedName>
</protein>
<evidence type="ECO:0000313" key="3">
    <source>
        <dbReference type="EMBL" id="GAA3680282.1"/>
    </source>
</evidence>
<name>A0ABP7C8F2_9ACTN</name>
<organism evidence="3 4">
    <name type="scientific">Nonomuraea antimicrobica</name>
    <dbReference type="NCBI Taxonomy" id="561173"/>
    <lineage>
        <taxon>Bacteria</taxon>
        <taxon>Bacillati</taxon>
        <taxon>Actinomycetota</taxon>
        <taxon>Actinomycetes</taxon>
        <taxon>Streptosporangiales</taxon>
        <taxon>Streptosporangiaceae</taxon>
        <taxon>Nonomuraea</taxon>
    </lineage>
</organism>
<dbReference type="SUPFAM" id="SSF50129">
    <property type="entry name" value="GroES-like"/>
    <property type="match status" value="1"/>
</dbReference>
<dbReference type="Proteomes" id="UP001500902">
    <property type="component" value="Unassembled WGS sequence"/>
</dbReference>
<dbReference type="Pfam" id="PF08240">
    <property type="entry name" value="ADH_N"/>
    <property type="match status" value="1"/>
</dbReference>
<evidence type="ECO:0000259" key="2">
    <source>
        <dbReference type="SMART" id="SM00829"/>
    </source>
</evidence>
<keyword evidence="4" id="KW-1185">Reference proteome</keyword>
<sequence length="332" mass="34886">MKARTVLFDELGGPEVLYLADVEIGDPGPGEVRVRIDAFGLNRGEVLLRTGRYYYDAVLPGSRLGTEAAGVVEAVGPGVTDYAEGDAVSIVAKPNDDGMSVHGVHADRAIVAAKRLIRRPEHMDAVTGAALWVPAFTSYGALVEVGRLGPGDVVVITAASSSVGLAAIQLAAHLGATPIAVTRTGAKTDRLLTAGAAQVITADDGDLVKHVHASTGDRGARLVFDSVAGPGLPDLAAAVAPDGLLIVYGSLDGRPTPLPMRWPINVYGYAVFHLFADEERLRRAETFIADGLRAGALTPVIDRTFDLTDIVEAHRYMESNTQVGKIVVTVQH</sequence>
<comment type="caution">
    <text evidence="3">The sequence shown here is derived from an EMBL/GenBank/DDBJ whole genome shotgun (WGS) entry which is preliminary data.</text>
</comment>
<dbReference type="InterPro" id="IPR013154">
    <property type="entry name" value="ADH-like_N"/>
</dbReference>
<dbReference type="InterPro" id="IPR051603">
    <property type="entry name" value="Zinc-ADH_QOR/CCCR"/>
</dbReference>
<dbReference type="SUPFAM" id="SSF51735">
    <property type="entry name" value="NAD(P)-binding Rossmann-fold domains"/>
    <property type="match status" value="1"/>
</dbReference>
<gene>
    <name evidence="3" type="ORF">GCM10022224_050570</name>
</gene>